<dbReference type="InterPro" id="IPR011079">
    <property type="entry name" value="Ala_racemase_C"/>
</dbReference>
<dbReference type="Pfam" id="PF00842">
    <property type="entry name" value="Ala_racemase_C"/>
    <property type="match status" value="1"/>
</dbReference>
<evidence type="ECO:0000259" key="5">
    <source>
        <dbReference type="SMART" id="SM01005"/>
    </source>
</evidence>
<accession>W7D0B1</accession>
<evidence type="ECO:0000256" key="1">
    <source>
        <dbReference type="ARBA" id="ARBA00001933"/>
    </source>
</evidence>
<dbReference type="AlphaFoldDB" id="W7D0B1"/>
<keyword evidence="2" id="KW-0663">Pyridoxal phosphate</keyword>
<dbReference type="SUPFAM" id="SSF51419">
    <property type="entry name" value="PLP-binding barrel"/>
    <property type="match status" value="1"/>
</dbReference>
<dbReference type="GO" id="GO:0005829">
    <property type="term" value="C:cytosol"/>
    <property type="evidence" value="ECO:0007669"/>
    <property type="project" value="TreeGrafter"/>
</dbReference>
<dbReference type="EMBL" id="AODL01000007">
    <property type="protein sequence ID" value="EUJ45249.1"/>
    <property type="molecule type" value="Genomic_DNA"/>
</dbReference>
<dbReference type="InterPro" id="IPR001608">
    <property type="entry name" value="Ala_racemase_N"/>
</dbReference>
<dbReference type="PATRIC" id="fig|1265816.5.peg.1038"/>
<evidence type="ECO:0000313" key="6">
    <source>
        <dbReference type="EMBL" id="EUJ45249.1"/>
    </source>
</evidence>
<dbReference type="PANTHER" id="PTHR30511">
    <property type="entry name" value="ALANINE RACEMASE"/>
    <property type="match status" value="1"/>
</dbReference>
<keyword evidence="3" id="KW-0413">Isomerase</keyword>
<sequence length="288" mass="32201">MIFGYTAPSDVDKIQYFDLIQTVISEQHGFALEEAGMRIRCHLKIDTGMHRTGIPQEQINAIIHFYKSTILAVEGIYSHLGSADNLDDEAIERTRAQIDAYDRLLVALRKAGINPRKTHLQSSYGMQNYNKLQYDYVRIGISLYGCQSDYSELTLPLQPVLSLKSRIALIEYVAEDDFIGYGNDVMAPHKMKIAMIPVGYADGIPRNLSYANLKVSVNGVAAPVIGRICMDMMMLDISDIHEVNVGTEVAIIDSQDAHFSAEILAEKAETITNEILSRLGKRLPVIYK</sequence>
<dbReference type="PRINTS" id="PR00992">
    <property type="entry name" value="ALARACEMASE"/>
</dbReference>
<dbReference type="SUPFAM" id="SSF50621">
    <property type="entry name" value="Alanine racemase C-terminal domain-like"/>
    <property type="match status" value="1"/>
</dbReference>
<dbReference type="Proteomes" id="UP000019248">
    <property type="component" value="Unassembled WGS sequence"/>
</dbReference>
<comment type="cofactor">
    <cofactor evidence="1">
        <name>pyridoxal 5'-phosphate</name>
        <dbReference type="ChEBI" id="CHEBI:597326"/>
    </cofactor>
</comment>
<dbReference type="NCBIfam" id="TIGR00492">
    <property type="entry name" value="alr"/>
    <property type="match status" value="1"/>
</dbReference>
<feature type="domain" description="Alanine racemase C-terminal" evidence="5">
    <location>
        <begin position="160"/>
        <end position="288"/>
    </location>
</feature>
<dbReference type="Gene3D" id="3.20.20.10">
    <property type="entry name" value="Alanine racemase"/>
    <property type="match status" value="1"/>
</dbReference>
<reference evidence="6 7" key="1">
    <citation type="journal article" date="2014" name="Int. J. Syst. Evol. Microbiol.">
        <title>Listeria floridensis sp. nov., Listeria aquatica sp. nov., Listeria cornellensis sp. nov., Listeria riparia sp. nov. and Listeria grandensis sp. nov., from agricultural and natural environments.</title>
        <authorList>
            <person name="den Bakker H.C."/>
            <person name="Warchocki S."/>
            <person name="Wright E.M."/>
            <person name="Allred A.F."/>
            <person name="Ahlstrom C."/>
            <person name="Manuel C.S."/>
            <person name="Stasiewicz M.J."/>
            <person name="Burrell A."/>
            <person name="Roof S."/>
            <person name="Strawn L."/>
            <person name="Fortes E.D."/>
            <person name="Nightingale K.K."/>
            <person name="Kephart D."/>
            <person name="Wiedmann M."/>
        </authorList>
    </citation>
    <scope>NUCLEOTIDE SEQUENCE [LARGE SCALE GENOMIC DNA]</scope>
    <source>
        <strain evidence="6 7">FSL S10-1204</strain>
    </source>
</reference>
<dbReference type="InterPro" id="IPR029066">
    <property type="entry name" value="PLP-binding_barrel"/>
</dbReference>
<keyword evidence="7" id="KW-1185">Reference proteome</keyword>
<evidence type="ECO:0000313" key="7">
    <source>
        <dbReference type="Proteomes" id="UP000019248"/>
    </source>
</evidence>
<evidence type="ECO:0000256" key="3">
    <source>
        <dbReference type="ARBA" id="ARBA00023235"/>
    </source>
</evidence>
<feature type="binding site" evidence="4">
    <location>
        <position position="230"/>
    </location>
    <ligand>
        <name>substrate</name>
    </ligand>
</feature>
<dbReference type="SMART" id="SM01005">
    <property type="entry name" value="Ala_racemase_C"/>
    <property type="match status" value="1"/>
</dbReference>
<protein>
    <submittedName>
        <fullName evidence="6">Serine/alanine racemase</fullName>
    </submittedName>
</protein>
<dbReference type="PANTHER" id="PTHR30511:SF0">
    <property type="entry name" value="ALANINE RACEMASE, CATABOLIC-RELATED"/>
    <property type="match status" value="1"/>
</dbReference>
<proteinExistence type="predicted"/>
<comment type="caution">
    <text evidence="6">The sequence shown here is derived from an EMBL/GenBank/DDBJ whole genome shotgun (WGS) entry which is preliminary data.</text>
</comment>
<evidence type="ECO:0000256" key="4">
    <source>
        <dbReference type="PIRSR" id="PIRSR600821-52"/>
    </source>
</evidence>
<dbReference type="InterPro" id="IPR009006">
    <property type="entry name" value="Ala_racemase/Decarboxylase_C"/>
</dbReference>
<dbReference type="GO" id="GO:0008784">
    <property type="term" value="F:alanine racemase activity"/>
    <property type="evidence" value="ECO:0007669"/>
    <property type="project" value="InterPro"/>
</dbReference>
<dbReference type="Gene3D" id="2.40.37.10">
    <property type="entry name" value="Lyase, Ornithine Decarboxylase, Chain A, domain 1"/>
    <property type="match status" value="1"/>
</dbReference>
<name>W7D0B1_9LIST</name>
<gene>
    <name evidence="6" type="ORF">PRIP_05273</name>
</gene>
<feature type="binding site" evidence="4">
    <location>
        <position position="51"/>
    </location>
    <ligand>
        <name>substrate</name>
    </ligand>
</feature>
<evidence type="ECO:0000256" key="2">
    <source>
        <dbReference type="ARBA" id="ARBA00022898"/>
    </source>
</evidence>
<dbReference type="GO" id="GO:0030170">
    <property type="term" value="F:pyridoxal phosphate binding"/>
    <property type="evidence" value="ECO:0007669"/>
    <property type="project" value="TreeGrafter"/>
</dbReference>
<dbReference type="Pfam" id="PF01168">
    <property type="entry name" value="Ala_racemase_N"/>
    <property type="match status" value="1"/>
</dbReference>
<dbReference type="GO" id="GO:0030632">
    <property type="term" value="P:D-alanine biosynthetic process"/>
    <property type="evidence" value="ECO:0007669"/>
    <property type="project" value="TreeGrafter"/>
</dbReference>
<dbReference type="InterPro" id="IPR000821">
    <property type="entry name" value="Ala_racemase"/>
</dbReference>
<organism evidence="6 7">
    <name type="scientific">Listeria riparia FSL S10-1204</name>
    <dbReference type="NCBI Taxonomy" id="1265816"/>
    <lineage>
        <taxon>Bacteria</taxon>
        <taxon>Bacillati</taxon>
        <taxon>Bacillota</taxon>
        <taxon>Bacilli</taxon>
        <taxon>Bacillales</taxon>
        <taxon>Listeriaceae</taxon>
        <taxon>Listeria</taxon>
    </lineage>
</organism>